<evidence type="ECO:0000313" key="3">
    <source>
        <dbReference type="Proteomes" id="UP000479710"/>
    </source>
</evidence>
<proteinExistence type="predicted"/>
<reference evidence="2 3" key="1">
    <citation type="submission" date="2019-11" db="EMBL/GenBank/DDBJ databases">
        <title>Whole genome sequence of Oryza granulata.</title>
        <authorList>
            <person name="Li W."/>
        </authorList>
    </citation>
    <scope>NUCLEOTIDE SEQUENCE [LARGE SCALE GENOMIC DNA]</scope>
    <source>
        <strain evidence="3">cv. Menghai</strain>
        <tissue evidence="2">Leaf</tissue>
    </source>
</reference>
<comment type="caution">
    <text evidence="2">The sequence shown here is derived from an EMBL/GenBank/DDBJ whole genome shotgun (WGS) entry which is preliminary data.</text>
</comment>
<accession>A0A6G1D148</accession>
<gene>
    <name evidence="2" type="ORF">E2562_012055</name>
</gene>
<feature type="region of interest" description="Disordered" evidence="1">
    <location>
        <begin position="63"/>
        <end position="87"/>
    </location>
</feature>
<evidence type="ECO:0000313" key="2">
    <source>
        <dbReference type="EMBL" id="KAF0906605.1"/>
    </source>
</evidence>
<organism evidence="2 3">
    <name type="scientific">Oryza meyeriana var. granulata</name>
    <dbReference type="NCBI Taxonomy" id="110450"/>
    <lineage>
        <taxon>Eukaryota</taxon>
        <taxon>Viridiplantae</taxon>
        <taxon>Streptophyta</taxon>
        <taxon>Embryophyta</taxon>
        <taxon>Tracheophyta</taxon>
        <taxon>Spermatophyta</taxon>
        <taxon>Magnoliopsida</taxon>
        <taxon>Liliopsida</taxon>
        <taxon>Poales</taxon>
        <taxon>Poaceae</taxon>
        <taxon>BOP clade</taxon>
        <taxon>Oryzoideae</taxon>
        <taxon>Oryzeae</taxon>
        <taxon>Oryzinae</taxon>
        <taxon>Oryza</taxon>
        <taxon>Oryza meyeriana</taxon>
    </lineage>
</organism>
<keyword evidence="3" id="KW-1185">Reference proteome</keyword>
<name>A0A6G1D148_9ORYZ</name>
<dbReference type="AlphaFoldDB" id="A0A6G1D148"/>
<protein>
    <submittedName>
        <fullName evidence="2">Uncharacterized protein</fullName>
    </submittedName>
</protein>
<evidence type="ECO:0000256" key="1">
    <source>
        <dbReference type="SAM" id="MobiDB-lite"/>
    </source>
</evidence>
<feature type="compositionally biased region" description="Basic and acidic residues" evidence="1">
    <location>
        <begin position="1"/>
        <end position="12"/>
    </location>
</feature>
<dbReference type="EMBL" id="SPHZ02000007">
    <property type="protein sequence ID" value="KAF0906605.1"/>
    <property type="molecule type" value="Genomic_DNA"/>
</dbReference>
<sequence length="87" mass="9410">MSGSKGLRDGARPRRTRVKGGGNSGEGRRRREETWRLIIGSRDQRLRCDRGAARAAAALCRGCGASSTTSPQRRLPEAVEAGAKMTR</sequence>
<feature type="region of interest" description="Disordered" evidence="1">
    <location>
        <begin position="1"/>
        <end position="32"/>
    </location>
</feature>
<dbReference type="Proteomes" id="UP000479710">
    <property type="component" value="Unassembled WGS sequence"/>
</dbReference>